<proteinExistence type="predicted"/>
<sequence>MRILNIGIAASSEDSNKRVAQRFVSNLNREVRLFLGGYWGLMRDVADAASERGITVVFLLPLNPKVSPPRRPEFIAIDTGMEYRARSVLICRSSDVLVTLGGEAGTIIEAYMGYAMGKPVVVLINTGHSSDKLELMGEQLDNRGTSKLYYTKNPSNAAKLALALAKEPTSRSQSHTHG</sequence>
<evidence type="ECO:0000313" key="1">
    <source>
        <dbReference type="EMBL" id="PSN95600.1"/>
    </source>
</evidence>
<dbReference type="SUPFAM" id="SSF102405">
    <property type="entry name" value="MCP/YpsA-like"/>
    <property type="match status" value="1"/>
</dbReference>
<dbReference type="AlphaFoldDB" id="A0A2R6BAB9"/>
<gene>
    <name evidence="1" type="ORF">B9Q06_05310</name>
</gene>
<dbReference type="Proteomes" id="UP000241284">
    <property type="component" value="Unassembled WGS sequence"/>
</dbReference>
<organism evidence="1 2">
    <name type="scientific">Candidatus Marsarchaeota G2 archaeon ECH_B_2</name>
    <dbReference type="NCBI Taxonomy" id="1978160"/>
    <lineage>
        <taxon>Archaea</taxon>
        <taxon>Candidatus Marsarchaeota</taxon>
        <taxon>Candidatus Marsarchaeota group 2</taxon>
    </lineage>
</organism>
<dbReference type="Pfam" id="PF18306">
    <property type="entry name" value="LDcluster4"/>
    <property type="match status" value="1"/>
</dbReference>
<evidence type="ECO:0008006" key="3">
    <source>
        <dbReference type="Google" id="ProtNLM"/>
    </source>
</evidence>
<evidence type="ECO:0000313" key="2">
    <source>
        <dbReference type="Proteomes" id="UP000241284"/>
    </source>
</evidence>
<dbReference type="InterPro" id="IPR041164">
    <property type="entry name" value="LDcluster4"/>
</dbReference>
<accession>A0A2R6BAB9</accession>
<comment type="caution">
    <text evidence="1">The sequence shown here is derived from an EMBL/GenBank/DDBJ whole genome shotgun (WGS) entry which is preliminary data.</text>
</comment>
<dbReference type="Gene3D" id="3.40.50.450">
    <property type="match status" value="1"/>
</dbReference>
<name>A0A2R6BAB9_9ARCH</name>
<protein>
    <recommendedName>
        <fullName evidence="3">LOG family protein</fullName>
    </recommendedName>
</protein>
<dbReference type="EMBL" id="NEXH01000008">
    <property type="protein sequence ID" value="PSN95600.1"/>
    <property type="molecule type" value="Genomic_DNA"/>
</dbReference>
<reference evidence="1 2" key="1">
    <citation type="submission" date="2017-04" db="EMBL/GenBank/DDBJ databases">
        <title>Novel microbial lineages endemic to geothermal iron-oxide mats fill important gaps in the evolutionary history of Archaea.</title>
        <authorList>
            <person name="Jay Z.J."/>
            <person name="Beam J.P."/>
            <person name="Dlakic M."/>
            <person name="Rusch D.B."/>
            <person name="Kozubal M.A."/>
            <person name="Inskeep W.P."/>
        </authorList>
    </citation>
    <scope>NUCLEOTIDE SEQUENCE [LARGE SCALE GENOMIC DNA]</scope>
    <source>
        <strain evidence="1">ECH_B_2</strain>
    </source>
</reference>